<dbReference type="EMBL" id="SMCR01000006">
    <property type="protein sequence ID" value="TCV95122.1"/>
    <property type="molecule type" value="Genomic_DNA"/>
</dbReference>
<evidence type="ECO:0000256" key="3">
    <source>
        <dbReference type="ARBA" id="ARBA00022475"/>
    </source>
</evidence>
<dbReference type="InterPro" id="IPR000515">
    <property type="entry name" value="MetI-like"/>
</dbReference>
<keyword evidence="3" id="KW-1003">Cell membrane</keyword>
<reference evidence="10 11" key="1">
    <citation type="submission" date="2019-03" db="EMBL/GenBank/DDBJ databases">
        <title>Genomic Encyclopedia of Type Strains, Phase IV (KMG-IV): sequencing the most valuable type-strain genomes for metagenomic binning, comparative biology and taxonomic classification.</title>
        <authorList>
            <person name="Goeker M."/>
        </authorList>
    </citation>
    <scope>NUCLEOTIDE SEQUENCE [LARGE SCALE GENOMIC DNA]</scope>
    <source>
        <strain evidence="10 11">DSM 19580</strain>
    </source>
</reference>
<dbReference type="AlphaFoldDB" id="A0A4R3YRY7"/>
<dbReference type="GO" id="GO:0005886">
    <property type="term" value="C:plasma membrane"/>
    <property type="evidence" value="ECO:0007669"/>
    <property type="project" value="UniProtKB-SubCell"/>
</dbReference>
<feature type="transmembrane region" description="Helical" evidence="8">
    <location>
        <begin position="108"/>
        <end position="127"/>
    </location>
</feature>
<evidence type="ECO:0000256" key="2">
    <source>
        <dbReference type="ARBA" id="ARBA00022448"/>
    </source>
</evidence>
<keyword evidence="2 8" id="KW-0813">Transport</keyword>
<keyword evidence="6 8" id="KW-1133">Transmembrane helix</keyword>
<feature type="transmembrane region" description="Helical" evidence="8">
    <location>
        <begin position="45"/>
        <end position="63"/>
    </location>
</feature>
<comment type="subcellular location">
    <subcellularLocation>
        <location evidence="1">Cell inner membrane</location>
        <topology evidence="1">Multi-pass membrane protein</topology>
    </subcellularLocation>
    <subcellularLocation>
        <location evidence="8">Cell membrane</location>
        <topology evidence="8">Multi-pass membrane protein</topology>
    </subcellularLocation>
</comment>
<evidence type="ECO:0000256" key="5">
    <source>
        <dbReference type="ARBA" id="ARBA00022692"/>
    </source>
</evidence>
<feature type="domain" description="ABC transmembrane type-1" evidence="9">
    <location>
        <begin position="4"/>
        <end position="130"/>
    </location>
</feature>
<protein>
    <submittedName>
        <fullName evidence="10">Binding-protein-dependent transport system inner membrane component</fullName>
    </submittedName>
</protein>
<evidence type="ECO:0000256" key="6">
    <source>
        <dbReference type="ARBA" id="ARBA00022989"/>
    </source>
</evidence>
<dbReference type="PANTHER" id="PTHR30151">
    <property type="entry name" value="ALKANE SULFONATE ABC TRANSPORTER-RELATED, MEMBRANE SUBUNIT"/>
    <property type="match status" value="1"/>
</dbReference>
<proteinExistence type="inferred from homology"/>
<keyword evidence="4" id="KW-0997">Cell inner membrane</keyword>
<comment type="similarity">
    <text evidence="8">Belongs to the binding-protein-dependent transport system permease family.</text>
</comment>
<dbReference type="GO" id="GO:0055085">
    <property type="term" value="P:transmembrane transport"/>
    <property type="evidence" value="ECO:0007669"/>
    <property type="project" value="InterPro"/>
</dbReference>
<dbReference type="Pfam" id="PF00528">
    <property type="entry name" value="BPD_transp_1"/>
    <property type="match status" value="1"/>
</dbReference>
<evidence type="ECO:0000256" key="1">
    <source>
        <dbReference type="ARBA" id="ARBA00004429"/>
    </source>
</evidence>
<keyword evidence="7 8" id="KW-0472">Membrane</keyword>
<evidence type="ECO:0000259" key="9">
    <source>
        <dbReference type="PROSITE" id="PS50928"/>
    </source>
</evidence>
<keyword evidence="11" id="KW-1185">Reference proteome</keyword>
<feature type="transmembrane region" description="Helical" evidence="8">
    <location>
        <begin position="12"/>
        <end position="39"/>
    </location>
</feature>
<keyword evidence="5 8" id="KW-0812">Transmembrane</keyword>
<name>A0A4R3YRY7_9GAMM</name>
<evidence type="ECO:0000256" key="7">
    <source>
        <dbReference type="ARBA" id="ARBA00023136"/>
    </source>
</evidence>
<dbReference type="InterPro" id="IPR035906">
    <property type="entry name" value="MetI-like_sf"/>
</dbReference>
<evidence type="ECO:0000313" key="10">
    <source>
        <dbReference type="EMBL" id="TCV95122.1"/>
    </source>
</evidence>
<dbReference type="Gene3D" id="1.10.3720.10">
    <property type="entry name" value="MetI-like"/>
    <property type="match status" value="1"/>
</dbReference>
<dbReference type="PANTHER" id="PTHR30151:SF16">
    <property type="entry name" value="ABC TRANSPORTER PERMEASE PROTEIN"/>
    <property type="match status" value="1"/>
</dbReference>
<accession>A0A4R3YRY7</accession>
<evidence type="ECO:0000256" key="4">
    <source>
        <dbReference type="ARBA" id="ARBA00022519"/>
    </source>
</evidence>
<evidence type="ECO:0000313" key="11">
    <source>
        <dbReference type="Proteomes" id="UP000295719"/>
    </source>
</evidence>
<comment type="caution">
    <text evidence="10">The sequence shown here is derived from an EMBL/GenBank/DDBJ whole genome shotgun (WGS) entry which is preliminary data.</text>
</comment>
<evidence type="ECO:0000256" key="8">
    <source>
        <dbReference type="RuleBase" id="RU363032"/>
    </source>
</evidence>
<gene>
    <name evidence="10" type="ORF">EDC52_10653</name>
</gene>
<sequence length="130" mass="14024">MQRMTETLKVMFSGYLGGCLAGLLLGMLIGRIKIGYLLLEPLLELARPIAIAAIIPILMLFLGLGDGLKIGAVVIASFFPAIINTYSAMRATPQTLEETSLTFGLSRLQATLLVALPHALPVILIDFDWP</sequence>
<dbReference type="Proteomes" id="UP000295719">
    <property type="component" value="Unassembled WGS sequence"/>
</dbReference>
<dbReference type="PROSITE" id="PS50928">
    <property type="entry name" value="ABC_TM1"/>
    <property type="match status" value="1"/>
</dbReference>
<organism evidence="10 11">
    <name type="scientific">Biostraticola tofi</name>
    <dbReference type="NCBI Taxonomy" id="466109"/>
    <lineage>
        <taxon>Bacteria</taxon>
        <taxon>Pseudomonadati</taxon>
        <taxon>Pseudomonadota</taxon>
        <taxon>Gammaproteobacteria</taxon>
        <taxon>Enterobacterales</taxon>
        <taxon>Bruguierivoracaceae</taxon>
        <taxon>Biostraticola</taxon>
    </lineage>
</organism>
<dbReference type="SUPFAM" id="SSF161098">
    <property type="entry name" value="MetI-like"/>
    <property type="match status" value="1"/>
</dbReference>